<organism evidence="3 5">
    <name type="scientific">Acetobacter cibinongensis</name>
    <dbReference type="NCBI Taxonomy" id="146475"/>
    <lineage>
        <taxon>Bacteria</taxon>
        <taxon>Pseudomonadati</taxon>
        <taxon>Pseudomonadota</taxon>
        <taxon>Alphaproteobacteria</taxon>
        <taxon>Acetobacterales</taxon>
        <taxon>Acetobacteraceae</taxon>
        <taxon>Acetobacter</taxon>
    </lineage>
</organism>
<protein>
    <recommendedName>
        <fullName evidence="7">Transposase</fullName>
    </recommendedName>
</protein>
<evidence type="ECO:0000313" key="4">
    <source>
        <dbReference type="EMBL" id="GEL59925.1"/>
    </source>
</evidence>
<evidence type="ECO:0008006" key="7">
    <source>
        <dbReference type="Google" id="ProtNLM"/>
    </source>
</evidence>
<accession>A0A0D6N7A3</accession>
<keyword evidence="1" id="KW-0175">Coiled coil</keyword>
<evidence type="ECO:0000313" key="5">
    <source>
        <dbReference type="Proteomes" id="UP000032671"/>
    </source>
</evidence>
<keyword evidence="6" id="KW-1185">Reference proteome</keyword>
<feature type="coiled-coil region" evidence="1">
    <location>
        <begin position="27"/>
        <end position="54"/>
    </location>
</feature>
<accession>A0A6N3SRB3</accession>
<reference evidence="4 6" key="2">
    <citation type="submission" date="2019-07" db="EMBL/GenBank/DDBJ databases">
        <title>Whole genome shotgun sequence of Acetobacter cibinongensis NBRC 16605.</title>
        <authorList>
            <person name="Hosoyama A."/>
            <person name="Uohara A."/>
            <person name="Ohji S."/>
            <person name="Ichikawa N."/>
        </authorList>
    </citation>
    <scope>NUCLEOTIDE SEQUENCE [LARGE SCALE GENOMIC DNA]</scope>
    <source>
        <strain evidence="4 6">NBRC 16605</strain>
    </source>
</reference>
<comment type="caution">
    <text evidence="3">The sequence shown here is derived from an EMBL/GenBank/DDBJ whole genome shotgun (WGS) entry which is preliminary data.</text>
</comment>
<evidence type="ECO:0000313" key="6">
    <source>
        <dbReference type="Proteomes" id="UP000321891"/>
    </source>
</evidence>
<evidence type="ECO:0000256" key="1">
    <source>
        <dbReference type="SAM" id="Coils"/>
    </source>
</evidence>
<dbReference type="AlphaFoldDB" id="A0A0D6N7A3"/>
<evidence type="ECO:0000313" key="3">
    <source>
        <dbReference type="EMBL" id="GAN61580.1"/>
    </source>
</evidence>
<name>A0A0D6N7A3_9PROT</name>
<proteinExistence type="predicted"/>
<dbReference type="Proteomes" id="UP000032671">
    <property type="component" value="Unassembled WGS sequence"/>
</dbReference>
<gene>
    <name evidence="3" type="ORF">Abci_046_013</name>
    <name evidence="4" type="ORF">ACI01nite_25270</name>
</gene>
<reference evidence="3 5" key="1">
    <citation type="submission" date="2012-11" db="EMBL/GenBank/DDBJ databases">
        <title>Whole genome sequence of Acetobacter cibinongensis 4H-1.</title>
        <authorList>
            <person name="Azuma Y."/>
            <person name="Higashiura N."/>
            <person name="Hirakawa H."/>
            <person name="Matsushita K."/>
        </authorList>
    </citation>
    <scope>NUCLEOTIDE SEQUENCE [LARGE SCALE GENOMIC DNA]</scope>
    <source>
        <strain evidence="3 5">4H-1</strain>
    </source>
</reference>
<feature type="region of interest" description="Disordered" evidence="2">
    <location>
        <begin position="56"/>
        <end position="75"/>
    </location>
</feature>
<evidence type="ECO:0000256" key="2">
    <source>
        <dbReference type="SAM" id="MobiDB-lite"/>
    </source>
</evidence>
<dbReference type="STRING" id="1231339.Abci_046_013"/>
<dbReference type="Proteomes" id="UP000321891">
    <property type="component" value="Unassembled WGS sequence"/>
</dbReference>
<dbReference type="RefSeq" id="WP_048839623.1">
    <property type="nucleotide sequence ID" value="NZ_BAMV01000044.1"/>
</dbReference>
<dbReference type="EMBL" id="BAMV01000044">
    <property type="protein sequence ID" value="GAN61580.1"/>
    <property type="molecule type" value="Genomic_DNA"/>
</dbReference>
<dbReference type="EMBL" id="BJVU01000016">
    <property type="protein sequence ID" value="GEL59925.1"/>
    <property type="molecule type" value="Genomic_DNA"/>
</dbReference>
<sequence>MKPGRLSMLVRNLRLRAEGQPNPIDAMESLKAALAQEQKRRAEAELEVTTLQRRLHAHEKPRDANGRYTRTNGAATCVRLNQHRKDWPKAT</sequence>